<gene>
    <name evidence="2" type="ORF">MNB_SUP05-11-716</name>
</gene>
<dbReference type="PANTHER" id="PTHR32063">
    <property type="match status" value="1"/>
</dbReference>
<protein>
    <submittedName>
        <fullName evidence="2">Putative multidrug resistance protein</fullName>
    </submittedName>
</protein>
<reference evidence="2" key="1">
    <citation type="submission" date="2016-10" db="EMBL/GenBank/DDBJ databases">
        <authorList>
            <person name="de Groot N.N."/>
        </authorList>
    </citation>
    <scope>NUCLEOTIDE SEQUENCE</scope>
</reference>
<keyword evidence="1" id="KW-0812">Transmembrane</keyword>
<evidence type="ECO:0000256" key="1">
    <source>
        <dbReference type="SAM" id="Phobius"/>
    </source>
</evidence>
<dbReference type="AlphaFoldDB" id="A0A1W1DDU6"/>
<dbReference type="GO" id="GO:0005886">
    <property type="term" value="C:plasma membrane"/>
    <property type="evidence" value="ECO:0007669"/>
    <property type="project" value="TreeGrafter"/>
</dbReference>
<keyword evidence="1" id="KW-0472">Membrane</keyword>
<dbReference type="InterPro" id="IPR001036">
    <property type="entry name" value="Acrflvin-R"/>
</dbReference>
<organism evidence="2">
    <name type="scientific">hydrothermal vent metagenome</name>
    <dbReference type="NCBI Taxonomy" id="652676"/>
    <lineage>
        <taxon>unclassified sequences</taxon>
        <taxon>metagenomes</taxon>
        <taxon>ecological metagenomes</taxon>
    </lineage>
</organism>
<dbReference type="Pfam" id="PF00873">
    <property type="entry name" value="ACR_tran"/>
    <property type="match status" value="1"/>
</dbReference>
<evidence type="ECO:0000313" key="2">
    <source>
        <dbReference type="EMBL" id="SFV79374.1"/>
    </source>
</evidence>
<keyword evidence="1" id="KW-1133">Transmembrane helix</keyword>
<sequence>MTNNGMMGLLLVLIVLGAFLSFKTAFWVAVSLPVSLLGTVALLNVSGETINLVSLAAMILVLGIVVDDSIIVAESIHHHKQRGEDRFESAKRGYNHLSIFIDVLNGRHHG</sequence>
<dbReference type="PANTHER" id="PTHR32063:SF33">
    <property type="entry name" value="RND SUPERFAMILY EFFLUX PUMP PERMEASE COMPONENT"/>
    <property type="match status" value="1"/>
</dbReference>
<dbReference type="PRINTS" id="PR00702">
    <property type="entry name" value="ACRIFLAVINRP"/>
</dbReference>
<dbReference type="GO" id="GO:0042910">
    <property type="term" value="F:xenobiotic transmembrane transporter activity"/>
    <property type="evidence" value="ECO:0007669"/>
    <property type="project" value="TreeGrafter"/>
</dbReference>
<feature type="transmembrane region" description="Helical" evidence="1">
    <location>
        <begin position="49"/>
        <end position="73"/>
    </location>
</feature>
<dbReference type="SUPFAM" id="SSF82866">
    <property type="entry name" value="Multidrug efflux transporter AcrB transmembrane domain"/>
    <property type="match status" value="1"/>
</dbReference>
<name>A0A1W1DDU6_9ZZZZ</name>
<dbReference type="EMBL" id="FPHS01000197">
    <property type="protein sequence ID" value="SFV79374.1"/>
    <property type="molecule type" value="Genomic_DNA"/>
</dbReference>
<accession>A0A1W1DDU6</accession>
<dbReference type="Gene3D" id="1.20.1640.10">
    <property type="entry name" value="Multidrug efflux transporter AcrB transmembrane domain"/>
    <property type="match status" value="1"/>
</dbReference>
<proteinExistence type="predicted"/>